<keyword evidence="3" id="KW-1185">Reference proteome</keyword>
<proteinExistence type="predicted"/>
<evidence type="ECO:0000256" key="1">
    <source>
        <dbReference type="SAM" id="Phobius"/>
    </source>
</evidence>
<dbReference type="AlphaFoldDB" id="A0A9X2EH38"/>
<feature type="transmembrane region" description="Helical" evidence="1">
    <location>
        <begin position="41"/>
        <end position="59"/>
    </location>
</feature>
<keyword evidence="1" id="KW-0812">Transmembrane</keyword>
<keyword evidence="1" id="KW-1133">Transmembrane helix</keyword>
<gene>
    <name evidence="2" type="ORF">NDO55_05795</name>
</gene>
<feature type="transmembrane region" description="Helical" evidence="1">
    <location>
        <begin position="71"/>
        <end position="90"/>
    </location>
</feature>
<protein>
    <submittedName>
        <fullName evidence="2">Uncharacterized protein</fullName>
    </submittedName>
</protein>
<keyword evidence="1" id="KW-0472">Membrane</keyword>
<dbReference type="RefSeq" id="WP_252113305.1">
    <property type="nucleotide sequence ID" value="NZ_JAMSHT010000001.1"/>
</dbReference>
<accession>A0A9X2EH38</accession>
<name>A0A9X2EH38_9SPHN</name>
<sequence length="186" mass="21180">MEGAIVFASLIVGVAITDQLTSLHRLLRVRHKVRWDPLPLLFAFFIMMSVIMAWWSVAGQSWDDSITIGEFLPIFFNLVLIFLLASASLPDADDPAGHDLRAFWEAQSKYLWGLFLFTVVFDNVLNVSEVIRSGEPIGQYALRRQADIVIIALLFAVFFIRKRWLDWVVVLLLSIVPLAWMSRSLG</sequence>
<dbReference type="EMBL" id="JAMSHT010000001">
    <property type="protein sequence ID" value="MCM8557331.1"/>
    <property type="molecule type" value="Genomic_DNA"/>
</dbReference>
<reference evidence="2" key="1">
    <citation type="submission" date="2022-06" db="EMBL/GenBank/DDBJ databases">
        <title>Sphingomicrobium sedimins sp. nov., a marine bacterium isolated from tidal flat.</title>
        <authorList>
            <person name="Kim C.-H."/>
            <person name="Yoo Y."/>
            <person name="Kim J.-J."/>
        </authorList>
    </citation>
    <scope>NUCLEOTIDE SEQUENCE</scope>
    <source>
        <strain evidence="2">GRR-S6-50</strain>
    </source>
</reference>
<organism evidence="2 3">
    <name type="scientific">Sphingomicrobium sediminis</name>
    <dbReference type="NCBI Taxonomy" id="2950949"/>
    <lineage>
        <taxon>Bacteria</taxon>
        <taxon>Pseudomonadati</taxon>
        <taxon>Pseudomonadota</taxon>
        <taxon>Alphaproteobacteria</taxon>
        <taxon>Sphingomonadales</taxon>
        <taxon>Sphingomonadaceae</taxon>
        <taxon>Sphingomicrobium</taxon>
    </lineage>
</organism>
<feature type="transmembrane region" description="Helical" evidence="1">
    <location>
        <begin position="110"/>
        <end position="128"/>
    </location>
</feature>
<evidence type="ECO:0000313" key="3">
    <source>
        <dbReference type="Proteomes" id="UP001155128"/>
    </source>
</evidence>
<dbReference type="Proteomes" id="UP001155128">
    <property type="component" value="Unassembled WGS sequence"/>
</dbReference>
<comment type="caution">
    <text evidence="2">The sequence shown here is derived from an EMBL/GenBank/DDBJ whole genome shotgun (WGS) entry which is preliminary data.</text>
</comment>
<evidence type="ECO:0000313" key="2">
    <source>
        <dbReference type="EMBL" id="MCM8557331.1"/>
    </source>
</evidence>
<feature type="transmembrane region" description="Helical" evidence="1">
    <location>
        <begin position="140"/>
        <end position="158"/>
    </location>
</feature>
<feature type="transmembrane region" description="Helical" evidence="1">
    <location>
        <begin position="164"/>
        <end position="181"/>
    </location>
</feature>